<keyword evidence="7" id="KW-1185">Reference proteome</keyword>
<comment type="subcellular location">
    <subcellularLocation>
        <location evidence="1">Host membrane</location>
        <topology evidence="1">Multi-pass membrane protein</topology>
    </subcellularLocation>
</comment>
<protein>
    <submittedName>
        <fullName evidence="6">SseC-like putative type III secreted effector protein</fullName>
    </submittedName>
</protein>
<evidence type="ECO:0000259" key="5">
    <source>
        <dbReference type="Pfam" id="PF04888"/>
    </source>
</evidence>
<evidence type="ECO:0000256" key="1">
    <source>
        <dbReference type="ARBA" id="ARBA00004301"/>
    </source>
</evidence>
<comment type="similarity">
    <text evidence="4">Belongs to the SctE/SipB/YopB family.</text>
</comment>
<gene>
    <name evidence="6" type="primary">sseC</name>
    <name evidence="6" type="ORF">REG_1344</name>
</gene>
<evidence type="ECO:0000256" key="2">
    <source>
        <dbReference type="ARBA" id="ARBA00022870"/>
    </source>
</evidence>
<evidence type="ECO:0000256" key="3">
    <source>
        <dbReference type="ARBA" id="ARBA00023026"/>
    </source>
</evidence>
<evidence type="ECO:0000313" key="6">
    <source>
        <dbReference type="EMBL" id="EFL91870.1"/>
    </source>
</evidence>
<sequence length="487" mass="53510">MRQIDTRLPSVEWAKINDQDKSSAPTSRSNQLHSAHWAEFSALDGHHYLPSESETYNPLDYPRADKISAHAAQQALNHLFSHHEETVSLNDLNPMRINILVMMLIAKFTKDSNAVLSKVITRSSDLQVFLRDQQVEDFQKQIAKAVEQGEKAKKAGVCAAVFDWIIGAAEVVWGVCKMVEGMVELAGTVLTGGLSAGAGIAAITAGLAYIGAGCAGISKGTAEMCLALGYGDKEQLKKFIEKEGEIQLGLEITAMLFDLIKGCALIGVARNMIKPALEETLKAGTSEMLGNLAREAGDTITTEEVKQIINTTARFVAQETAELVIVDVTKYFTQEAFKEALASATKKTMEEVIKGTAKKAVKEAAEEIAGQIEKKILQKVMTKVSGKIMKNIVFTWLTYLRFFSGSIVTIHNGLLKSESADITEKIQKLILNQEFDQNKLDIAERSKQQDQKMLKKIVESYADLTERTFSNNNQYALLQTKIANSIA</sequence>
<evidence type="ECO:0000313" key="7">
    <source>
        <dbReference type="Proteomes" id="UP000005726"/>
    </source>
</evidence>
<dbReference type="RefSeq" id="WP_006705019.1">
    <property type="nucleotide sequence ID" value="NZ_CAWLGB010000004.1"/>
</dbReference>
<dbReference type="InterPro" id="IPR006972">
    <property type="entry name" value="BipB-like_C"/>
</dbReference>
<dbReference type="Proteomes" id="UP000005726">
    <property type="component" value="Unassembled WGS sequence"/>
</dbReference>
<dbReference type="AlphaFoldDB" id="E0WTI5"/>
<feature type="domain" description="Translocator protein BipB-like C-terminal" evidence="5">
    <location>
        <begin position="101"/>
        <end position="483"/>
    </location>
</feature>
<evidence type="ECO:0000256" key="4">
    <source>
        <dbReference type="ARBA" id="ARBA00035640"/>
    </source>
</evidence>
<keyword evidence="2" id="KW-1043">Host membrane</keyword>
<organism evidence="6 7">
    <name type="scientific">Candidatus Regiella insecticola LSR1</name>
    <dbReference type="NCBI Taxonomy" id="663321"/>
    <lineage>
        <taxon>Bacteria</taxon>
        <taxon>Pseudomonadati</taxon>
        <taxon>Pseudomonadota</taxon>
        <taxon>Gammaproteobacteria</taxon>
        <taxon>Enterobacterales</taxon>
        <taxon>Enterobacteriaceae</taxon>
        <taxon>aphid secondary symbionts</taxon>
        <taxon>Candidatus Regiella</taxon>
    </lineage>
</organism>
<dbReference type="GO" id="GO:0033644">
    <property type="term" value="C:host cell membrane"/>
    <property type="evidence" value="ECO:0007669"/>
    <property type="project" value="UniProtKB-SubCell"/>
</dbReference>
<dbReference type="HOGENOM" id="CLU_042650_0_0_6"/>
<name>E0WTI5_9ENTR</name>
<dbReference type="EMBL" id="GL379592">
    <property type="protein sequence ID" value="EFL91870.1"/>
    <property type="molecule type" value="Genomic_DNA"/>
</dbReference>
<keyword evidence="2" id="KW-0472">Membrane</keyword>
<accession>E0WTI5</accession>
<proteinExistence type="inferred from homology"/>
<dbReference type="Pfam" id="PF04888">
    <property type="entry name" value="SseC"/>
    <property type="match status" value="1"/>
</dbReference>
<keyword evidence="3" id="KW-0843">Virulence</keyword>
<reference evidence="6" key="1">
    <citation type="journal article" date="2009" name="Environ. Microbiol.">
        <title>Dynamics of genome evolution in facultative symbionts of aphids.</title>
        <authorList>
            <person name="Degnan P.H."/>
            <person name="Leonardo T.E."/>
            <person name="Cass B.N."/>
            <person name="Hurwitz B."/>
            <person name="Stern D."/>
            <person name="Gibbs R.A."/>
            <person name="Richards S."/>
            <person name="Moran N.A."/>
        </authorList>
    </citation>
    <scope>NUCLEOTIDE SEQUENCE [LARGE SCALE GENOMIC DNA]</scope>
    <source>
        <strain evidence="6">LSR1</strain>
    </source>
</reference>